<proteinExistence type="predicted"/>
<reference evidence="2" key="1">
    <citation type="journal article" date="2022" name="Mol. Ecol. Resour.">
        <title>The genomes of chicory, endive, great burdock and yacon provide insights into Asteraceae palaeo-polyploidization history and plant inulin production.</title>
        <authorList>
            <person name="Fan W."/>
            <person name="Wang S."/>
            <person name="Wang H."/>
            <person name="Wang A."/>
            <person name="Jiang F."/>
            <person name="Liu H."/>
            <person name="Zhao H."/>
            <person name="Xu D."/>
            <person name="Zhang Y."/>
        </authorList>
    </citation>
    <scope>NUCLEOTIDE SEQUENCE [LARGE SCALE GENOMIC DNA]</scope>
    <source>
        <strain evidence="2">cv. Punajuju</strain>
    </source>
</reference>
<dbReference type="Proteomes" id="UP001055811">
    <property type="component" value="Linkage Group LG07"/>
</dbReference>
<dbReference type="EMBL" id="CM042015">
    <property type="protein sequence ID" value="KAI3710942.1"/>
    <property type="molecule type" value="Genomic_DNA"/>
</dbReference>
<keyword evidence="2" id="KW-1185">Reference proteome</keyword>
<evidence type="ECO:0000313" key="1">
    <source>
        <dbReference type="EMBL" id="KAI3710942.1"/>
    </source>
</evidence>
<accession>A0ACB9AL98</accession>
<comment type="caution">
    <text evidence="1">The sequence shown here is derived from an EMBL/GenBank/DDBJ whole genome shotgun (WGS) entry which is preliminary data.</text>
</comment>
<name>A0ACB9AL98_CICIN</name>
<reference evidence="1 2" key="2">
    <citation type="journal article" date="2022" name="Mol. Ecol. Resour.">
        <title>The genomes of chicory, endive, great burdock and yacon provide insights into Asteraceae paleo-polyploidization history and plant inulin production.</title>
        <authorList>
            <person name="Fan W."/>
            <person name="Wang S."/>
            <person name="Wang H."/>
            <person name="Wang A."/>
            <person name="Jiang F."/>
            <person name="Liu H."/>
            <person name="Zhao H."/>
            <person name="Xu D."/>
            <person name="Zhang Y."/>
        </authorList>
    </citation>
    <scope>NUCLEOTIDE SEQUENCE [LARGE SCALE GENOMIC DNA]</scope>
    <source>
        <strain evidence="2">cv. Punajuju</strain>
        <tissue evidence="1">Leaves</tissue>
    </source>
</reference>
<organism evidence="1 2">
    <name type="scientific">Cichorium intybus</name>
    <name type="common">Chicory</name>
    <dbReference type="NCBI Taxonomy" id="13427"/>
    <lineage>
        <taxon>Eukaryota</taxon>
        <taxon>Viridiplantae</taxon>
        <taxon>Streptophyta</taxon>
        <taxon>Embryophyta</taxon>
        <taxon>Tracheophyta</taxon>
        <taxon>Spermatophyta</taxon>
        <taxon>Magnoliopsida</taxon>
        <taxon>eudicotyledons</taxon>
        <taxon>Gunneridae</taxon>
        <taxon>Pentapetalae</taxon>
        <taxon>asterids</taxon>
        <taxon>campanulids</taxon>
        <taxon>Asterales</taxon>
        <taxon>Asteraceae</taxon>
        <taxon>Cichorioideae</taxon>
        <taxon>Cichorieae</taxon>
        <taxon>Cichoriinae</taxon>
        <taxon>Cichorium</taxon>
    </lineage>
</organism>
<evidence type="ECO:0000313" key="2">
    <source>
        <dbReference type="Proteomes" id="UP001055811"/>
    </source>
</evidence>
<protein>
    <submittedName>
        <fullName evidence="1">Uncharacterized protein</fullName>
    </submittedName>
</protein>
<gene>
    <name evidence="1" type="ORF">L2E82_40739</name>
</gene>
<sequence length="77" mass="8855">MKGTPHANYDTLQMHHNITICAVRVAAGGGSHFSISSSFYIPDFTLFVLPPIHSTIFIITFLSFYHIRENYIRDRRI</sequence>